<dbReference type="GO" id="GO:0005634">
    <property type="term" value="C:nucleus"/>
    <property type="evidence" value="ECO:0000318"/>
    <property type="project" value="GO_Central"/>
</dbReference>
<dbReference type="AlphaFoldDB" id="U5DDH7"/>
<gene>
    <name evidence="4" type="ORF">AMTR_s00069p00195010</name>
</gene>
<dbReference type="InterPro" id="IPR053932">
    <property type="entry name" value="GeBP-like_DBD"/>
</dbReference>
<evidence type="ECO:0000256" key="2">
    <source>
        <dbReference type="SAM" id="MobiDB-lite"/>
    </source>
</evidence>
<dbReference type="Gramene" id="ERN19482">
    <property type="protein sequence ID" value="ERN19482"/>
    <property type="gene ID" value="AMTR_s00069p00195010"/>
</dbReference>
<reference evidence="5" key="1">
    <citation type="journal article" date="2013" name="Science">
        <title>The Amborella genome and the evolution of flowering plants.</title>
        <authorList>
            <consortium name="Amborella Genome Project"/>
        </authorList>
    </citation>
    <scope>NUCLEOTIDE SEQUENCE [LARGE SCALE GENOMIC DNA]</scope>
</reference>
<sequence>MALKRKPSSSSSESSSSSSEQDDKSQYERKPAVRPPESPTSESEESEEGGEEETVRKSDEEGDEDDNEEESESEGEKVKPPTKGRSSTIRSSIKDKDKGNPDNPPTSHSAKPLSSKAMDTPLLTDSPKSRPTELMNSPPPPLKRSEPAKSRQDESKDPKKRKLSEVNAEGGGKQIFQRIWKVGEEIDLLKGFLDYSKKHPKGRQDHAAIYEFVQKWLNSESNKSQSQVVEKLRRVRKKFKTTFAREEAGKEVNFKTPEEQDAYELSKKIWGDENSKEEAEFEENDSQKPKPSPVSNAKRRLLSKAKAVKKENVQNHVVGGEVPELKDPGSTLVSEWIQSGPSPHNPGFVPGFGGLGFVGGEGLAKRVLGSMEKSKVQMLEEKWGRQQMLEMDVYLKRVELVHEQTKLMVETLKSMDT</sequence>
<feature type="compositionally biased region" description="Acidic residues" evidence="2">
    <location>
        <begin position="42"/>
        <end position="52"/>
    </location>
</feature>
<organism evidence="4 5">
    <name type="scientific">Amborella trichopoda</name>
    <dbReference type="NCBI Taxonomy" id="13333"/>
    <lineage>
        <taxon>Eukaryota</taxon>
        <taxon>Viridiplantae</taxon>
        <taxon>Streptophyta</taxon>
        <taxon>Embryophyta</taxon>
        <taxon>Tracheophyta</taxon>
        <taxon>Spermatophyta</taxon>
        <taxon>Magnoliopsida</taxon>
        <taxon>Amborellales</taxon>
        <taxon>Amborellaceae</taxon>
        <taxon>Amborella</taxon>
    </lineage>
</organism>
<evidence type="ECO:0000256" key="1">
    <source>
        <dbReference type="ARBA" id="ARBA00010820"/>
    </source>
</evidence>
<feature type="region of interest" description="Disordered" evidence="2">
    <location>
        <begin position="250"/>
        <end position="269"/>
    </location>
</feature>
<dbReference type="PANTHER" id="PTHR31662:SF33">
    <property type="entry name" value="DNA-BINDING STOREKEEPER PROTEIN TRANSCRIPTIONAL REGULATOR-LIKE PROTEIN"/>
    <property type="match status" value="1"/>
</dbReference>
<keyword evidence="5" id="KW-1185">Reference proteome</keyword>
<protein>
    <recommendedName>
        <fullName evidence="3">Glabrous enhancer-binding protein-like DBD domain-containing protein</fullName>
    </recommendedName>
</protein>
<dbReference type="eggNOG" id="ENOG502RQE9">
    <property type="taxonomic scope" value="Eukaryota"/>
</dbReference>
<feature type="compositionally biased region" description="Basic and acidic residues" evidence="2">
    <location>
        <begin position="21"/>
        <end position="31"/>
    </location>
</feature>
<feature type="domain" description="Glabrous enhancer-binding protein-like DBD" evidence="3">
    <location>
        <begin position="176"/>
        <end position="271"/>
    </location>
</feature>
<dbReference type="Proteomes" id="UP000017836">
    <property type="component" value="Unassembled WGS sequence"/>
</dbReference>
<feature type="compositionally biased region" description="Basic and acidic residues" evidence="2">
    <location>
        <begin position="143"/>
        <end position="157"/>
    </location>
</feature>
<dbReference type="InterPro" id="IPR007592">
    <property type="entry name" value="GEBP"/>
</dbReference>
<dbReference type="Pfam" id="PF04504">
    <property type="entry name" value="GeBP-like_DBD"/>
    <property type="match status" value="1"/>
</dbReference>
<dbReference type="KEGG" id="atr:18447867"/>
<accession>U5DDH7</accession>
<feature type="region of interest" description="Disordered" evidence="2">
    <location>
        <begin position="274"/>
        <end position="298"/>
    </location>
</feature>
<feature type="region of interest" description="Disordered" evidence="2">
    <location>
        <begin position="1"/>
        <end position="170"/>
    </location>
</feature>
<comment type="similarity">
    <text evidence="1">Belongs to the GeBP family.</text>
</comment>
<name>U5DDH7_AMBTC</name>
<proteinExistence type="inferred from homology"/>
<dbReference type="OrthoDB" id="669440at2759"/>
<dbReference type="HOGENOM" id="CLU_673289_0_0_1"/>
<evidence type="ECO:0000259" key="3">
    <source>
        <dbReference type="Pfam" id="PF04504"/>
    </source>
</evidence>
<evidence type="ECO:0000313" key="4">
    <source>
        <dbReference type="EMBL" id="ERN19482.1"/>
    </source>
</evidence>
<evidence type="ECO:0000313" key="5">
    <source>
        <dbReference type="Proteomes" id="UP000017836"/>
    </source>
</evidence>
<feature type="compositionally biased region" description="Acidic residues" evidence="2">
    <location>
        <begin position="60"/>
        <end position="73"/>
    </location>
</feature>
<dbReference type="EMBL" id="KI392069">
    <property type="protein sequence ID" value="ERN19482.1"/>
    <property type="molecule type" value="Genomic_DNA"/>
</dbReference>
<dbReference type="PANTHER" id="PTHR31662">
    <property type="entry name" value="BNAANNG10740D PROTEIN-RELATED"/>
    <property type="match status" value="1"/>
</dbReference>
<dbReference type="STRING" id="13333.U5DDH7"/>
<feature type="compositionally biased region" description="Low complexity" evidence="2">
    <location>
        <begin position="8"/>
        <end position="19"/>
    </location>
</feature>
<dbReference type="GO" id="GO:0006355">
    <property type="term" value="P:regulation of DNA-templated transcription"/>
    <property type="evidence" value="ECO:0007669"/>
    <property type="project" value="InterPro"/>
</dbReference>